<keyword evidence="3" id="KW-1185">Reference proteome</keyword>
<reference evidence="2 3" key="1">
    <citation type="submission" date="2022-04" db="EMBL/GenBank/DDBJ databases">
        <title>Chromosome-level reference genomes for two strains of Caenorhabditis briggsae: an improved platform for comparative genomics.</title>
        <authorList>
            <person name="Stevens L."/>
            <person name="Andersen E."/>
        </authorList>
    </citation>
    <scope>NUCLEOTIDE SEQUENCE [LARGE SCALE GENOMIC DNA]</scope>
    <source>
        <strain evidence="2">VX34</strain>
        <tissue evidence="2">Whole-organism</tissue>
    </source>
</reference>
<dbReference type="EMBL" id="CP092625">
    <property type="protein sequence ID" value="UMM40870.1"/>
    <property type="molecule type" value="Genomic_DNA"/>
</dbReference>
<sequence length="104" mass="11815">MRLRVTSNIMRSFSFSEINYYKTSNENTVTVRHLLDVISGYYTTQSNEFLIVPVASGPPMMPNYCPAFFPVQHLPQNPASLKKMKQEMAPNQETNPVVESNSNV</sequence>
<name>A0AAE9FGQ8_CAEBR</name>
<evidence type="ECO:0000313" key="3">
    <source>
        <dbReference type="Proteomes" id="UP000829354"/>
    </source>
</evidence>
<gene>
    <name evidence="2" type="ORF">L5515_017374</name>
</gene>
<feature type="region of interest" description="Disordered" evidence="1">
    <location>
        <begin position="85"/>
        <end position="104"/>
    </location>
</feature>
<dbReference type="Proteomes" id="UP000829354">
    <property type="component" value="Chromosome X"/>
</dbReference>
<dbReference type="AlphaFoldDB" id="A0AAE9FGQ8"/>
<protein>
    <submittedName>
        <fullName evidence="2">Uncharacterized protein</fullName>
    </submittedName>
</protein>
<feature type="compositionally biased region" description="Polar residues" evidence="1">
    <location>
        <begin position="89"/>
        <end position="104"/>
    </location>
</feature>
<organism evidence="2 3">
    <name type="scientific">Caenorhabditis briggsae</name>
    <dbReference type="NCBI Taxonomy" id="6238"/>
    <lineage>
        <taxon>Eukaryota</taxon>
        <taxon>Metazoa</taxon>
        <taxon>Ecdysozoa</taxon>
        <taxon>Nematoda</taxon>
        <taxon>Chromadorea</taxon>
        <taxon>Rhabditida</taxon>
        <taxon>Rhabditina</taxon>
        <taxon>Rhabditomorpha</taxon>
        <taxon>Rhabditoidea</taxon>
        <taxon>Rhabditidae</taxon>
        <taxon>Peloderinae</taxon>
        <taxon>Caenorhabditis</taxon>
    </lineage>
</organism>
<proteinExistence type="predicted"/>
<evidence type="ECO:0000313" key="2">
    <source>
        <dbReference type="EMBL" id="UMM40870.1"/>
    </source>
</evidence>
<accession>A0AAE9FGQ8</accession>
<evidence type="ECO:0000256" key="1">
    <source>
        <dbReference type="SAM" id="MobiDB-lite"/>
    </source>
</evidence>